<reference evidence="4 5" key="1">
    <citation type="journal article" date="2015" name="Microbes Environ.">
        <title>Distribution and evolution of nitrogen fixation genes in the phylum bacteroidetes.</title>
        <authorList>
            <person name="Inoue J."/>
            <person name="Oshima K."/>
            <person name="Suda W."/>
            <person name="Sakamoto M."/>
            <person name="Iino T."/>
            <person name="Noda S."/>
            <person name="Hongoh Y."/>
            <person name="Hattori M."/>
            <person name="Ohkuma M."/>
        </authorList>
    </citation>
    <scope>NUCLEOTIDE SEQUENCE [LARGE SCALE GENOMIC DNA]</scope>
    <source>
        <strain evidence="4">JCM 15548</strain>
    </source>
</reference>
<dbReference type="PANTHER" id="PTHR43272:SF32">
    <property type="entry name" value="AMP-DEPENDENT SYNTHETASE_LIGASE DOMAIN-CONTAINING PROTEIN"/>
    <property type="match status" value="1"/>
</dbReference>
<dbReference type="GO" id="GO:0004467">
    <property type="term" value="F:long-chain fatty acid-CoA ligase activity"/>
    <property type="evidence" value="ECO:0007669"/>
    <property type="project" value="TreeGrafter"/>
</dbReference>
<protein>
    <submittedName>
        <fullName evidence="4">Long-chain-fatty-acid-CoA ligase</fullName>
    </submittedName>
</protein>
<evidence type="ECO:0000256" key="1">
    <source>
        <dbReference type="ARBA" id="ARBA00022598"/>
    </source>
</evidence>
<name>A0A0E9LSL8_9BACT</name>
<dbReference type="InterPro" id="IPR042099">
    <property type="entry name" value="ANL_N_sf"/>
</dbReference>
<dbReference type="AlphaFoldDB" id="A0A0E9LSL8"/>
<evidence type="ECO:0000256" key="3">
    <source>
        <dbReference type="ARBA" id="ARBA00023098"/>
    </source>
</evidence>
<evidence type="ECO:0000256" key="2">
    <source>
        <dbReference type="ARBA" id="ARBA00022832"/>
    </source>
</evidence>
<dbReference type="PANTHER" id="PTHR43272">
    <property type="entry name" value="LONG-CHAIN-FATTY-ACID--COA LIGASE"/>
    <property type="match status" value="1"/>
</dbReference>
<dbReference type="GO" id="GO:0016020">
    <property type="term" value="C:membrane"/>
    <property type="evidence" value="ECO:0007669"/>
    <property type="project" value="TreeGrafter"/>
</dbReference>
<dbReference type="SUPFAM" id="SSF56801">
    <property type="entry name" value="Acetyl-CoA synthetase-like"/>
    <property type="match status" value="1"/>
</dbReference>
<proteinExistence type="predicted"/>
<sequence length="205" mass="23870">MLGYWKNETATAETIKDGWLFTGDLGYLDQENYLYVLGRFKSLLISHDGEKYSPEGIEEAIIDHCPTIDQIVLYNNQSPYTVAVAVPARDKIKSLLKQHPQNDEEEKVHFILNQIQQELAQFKKDGKLQNMFPQRWLPTSIAILPEPFTEANKMLNSTMKIVRRVIEVTYNKEIEYLFTPTGKDIMNNHNKLNIRYYLGENDKKN</sequence>
<evidence type="ECO:0000313" key="5">
    <source>
        <dbReference type="Proteomes" id="UP000032900"/>
    </source>
</evidence>
<keyword evidence="5" id="KW-1185">Reference proteome</keyword>
<keyword evidence="2" id="KW-0276">Fatty acid metabolism</keyword>
<keyword evidence="1 4" id="KW-0436">Ligase</keyword>
<dbReference type="RefSeq" id="WP_262487162.1">
    <property type="nucleotide sequence ID" value="NZ_BAZW01000116.1"/>
</dbReference>
<keyword evidence="3" id="KW-0443">Lipid metabolism</keyword>
<dbReference type="Gene3D" id="3.40.50.12780">
    <property type="entry name" value="N-terminal domain of ligase-like"/>
    <property type="match status" value="1"/>
</dbReference>
<dbReference type="Proteomes" id="UP000032900">
    <property type="component" value="Unassembled WGS sequence"/>
</dbReference>
<organism evidence="4 5">
    <name type="scientific">Geofilum rubicundum JCM 15548</name>
    <dbReference type="NCBI Taxonomy" id="1236989"/>
    <lineage>
        <taxon>Bacteria</taxon>
        <taxon>Pseudomonadati</taxon>
        <taxon>Bacteroidota</taxon>
        <taxon>Bacteroidia</taxon>
        <taxon>Marinilabiliales</taxon>
        <taxon>Marinilabiliaceae</taxon>
        <taxon>Geofilum</taxon>
    </lineage>
</organism>
<gene>
    <name evidence="4" type="ORF">JCM15548_14710</name>
</gene>
<dbReference type="EMBL" id="BAZW01000116">
    <property type="protein sequence ID" value="GAO27850.1"/>
    <property type="molecule type" value="Genomic_DNA"/>
</dbReference>
<comment type="caution">
    <text evidence="4">The sequence shown here is derived from an EMBL/GenBank/DDBJ whole genome shotgun (WGS) entry which is preliminary data.</text>
</comment>
<accession>A0A0E9LSL8</accession>
<evidence type="ECO:0000313" key="4">
    <source>
        <dbReference type="EMBL" id="GAO27850.1"/>
    </source>
</evidence>
<dbReference type="STRING" id="1236989.JCM15548_14710"/>